<name>A0A3S5BU33_9PLAT</name>
<dbReference type="AlphaFoldDB" id="A0A3S5BU33"/>
<sequence length="90" mass="9662">MGKSICRCDGRWLSQSSSSPLSLGPFRGPDGRGAVGKRTKEQSQNWSEEGGSHRSGGTRVFFGVDVCRLKKAGREIEKGPRGSSCCDNTV</sequence>
<comment type="caution">
    <text evidence="2">The sequence shown here is derived from an EMBL/GenBank/DDBJ whole genome shotgun (WGS) entry which is preliminary data.</text>
</comment>
<protein>
    <submittedName>
        <fullName evidence="2">Uncharacterized protein</fullName>
    </submittedName>
</protein>
<organism evidence="2 3">
    <name type="scientific">Protopolystoma xenopodis</name>
    <dbReference type="NCBI Taxonomy" id="117903"/>
    <lineage>
        <taxon>Eukaryota</taxon>
        <taxon>Metazoa</taxon>
        <taxon>Spiralia</taxon>
        <taxon>Lophotrochozoa</taxon>
        <taxon>Platyhelminthes</taxon>
        <taxon>Monogenea</taxon>
        <taxon>Polyopisthocotylea</taxon>
        <taxon>Polystomatidea</taxon>
        <taxon>Polystomatidae</taxon>
        <taxon>Protopolystoma</taxon>
    </lineage>
</organism>
<dbReference type="EMBL" id="CAAALY010263123">
    <property type="protein sequence ID" value="VEL39962.1"/>
    <property type="molecule type" value="Genomic_DNA"/>
</dbReference>
<keyword evidence="3" id="KW-1185">Reference proteome</keyword>
<feature type="compositionally biased region" description="Basic and acidic residues" evidence="1">
    <location>
        <begin position="1"/>
        <end position="10"/>
    </location>
</feature>
<feature type="region of interest" description="Disordered" evidence="1">
    <location>
        <begin position="1"/>
        <end position="57"/>
    </location>
</feature>
<evidence type="ECO:0000313" key="3">
    <source>
        <dbReference type="Proteomes" id="UP000784294"/>
    </source>
</evidence>
<accession>A0A3S5BU33</accession>
<feature type="compositionally biased region" description="Low complexity" evidence="1">
    <location>
        <begin position="13"/>
        <end position="23"/>
    </location>
</feature>
<gene>
    <name evidence="2" type="ORF">PXEA_LOCUS33402</name>
</gene>
<proteinExistence type="predicted"/>
<evidence type="ECO:0000256" key="1">
    <source>
        <dbReference type="SAM" id="MobiDB-lite"/>
    </source>
</evidence>
<evidence type="ECO:0000313" key="2">
    <source>
        <dbReference type="EMBL" id="VEL39962.1"/>
    </source>
</evidence>
<reference evidence="2" key="1">
    <citation type="submission" date="2018-11" db="EMBL/GenBank/DDBJ databases">
        <authorList>
            <consortium name="Pathogen Informatics"/>
        </authorList>
    </citation>
    <scope>NUCLEOTIDE SEQUENCE</scope>
</reference>
<dbReference type="Proteomes" id="UP000784294">
    <property type="component" value="Unassembled WGS sequence"/>
</dbReference>